<dbReference type="EC" id="2.7.7.6" evidence="4"/>
<dbReference type="InterPro" id="IPR015699">
    <property type="entry name" value="DNA-dir_RNA_pol1_lsu_N"/>
</dbReference>
<evidence type="ECO:0000256" key="1">
    <source>
        <dbReference type="ARBA" id="ARBA00004604"/>
    </source>
</evidence>
<keyword evidence="20" id="KW-1185">Reference proteome</keyword>
<reference evidence="21" key="1">
    <citation type="submission" date="2025-08" db="UniProtKB">
        <authorList>
            <consortium name="RefSeq"/>
        </authorList>
    </citation>
    <scope>IDENTIFICATION</scope>
    <source>
        <tissue evidence="21">Gonads</tissue>
    </source>
</reference>
<dbReference type="GO" id="GO:0006351">
    <property type="term" value="P:DNA-templated transcription"/>
    <property type="evidence" value="ECO:0007669"/>
    <property type="project" value="InterPro"/>
</dbReference>
<dbReference type="OrthoDB" id="270392at2759"/>
<name>A0A2R2MMZ6_LINAN</name>
<dbReference type="InterPro" id="IPR045867">
    <property type="entry name" value="DNA-dir_RpoC_beta_prime"/>
</dbReference>
<evidence type="ECO:0000256" key="17">
    <source>
        <dbReference type="ARBA" id="ARBA00074527"/>
    </source>
</evidence>
<evidence type="ECO:0000313" key="20">
    <source>
        <dbReference type="Proteomes" id="UP000085678"/>
    </source>
</evidence>
<dbReference type="RefSeq" id="XP_023931575.1">
    <property type="nucleotide sequence ID" value="XM_024075807.1"/>
</dbReference>
<dbReference type="GO" id="GO:0003677">
    <property type="term" value="F:DNA binding"/>
    <property type="evidence" value="ECO:0007669"/>
    <property type="project" value="InterPro"/>
</dbReference>
<comment type="similarity">
    <text evidence="2">Belongs to the RNA polymerase beta' chain family.</text>
</comment>
<evidence type="ECO:0000256" key="2">
    <source>
        <dbReference type="ARBA" id="ARBA00006460"/>
    </source>
</evidence>
<feature type="non-terminal residue" evidence="21">
    <location>
        <position position="508"/>
    </location>
</feature>
<evidence type="ECO:0000256" key="9">
    <source>
        <dbReference type="ARBA" id="ARBA00022723"/>
    </source>
</evidence>
<dbReference type="STRING" id="7574.A0A2R2MMZ6"/>
<sequence>TLLESVPGKSLTEKLQNVWVRMQTHVNCVVDSELDKMSTDKHPGIKQLLEKKEGLFRKHMMGKRVNYAARSVISPDPYINTDEIGIPMVFALKLTYPQPVTPWNVQELRQAVINGPRQHPGAVFVENEDGTRIMLNPTDVRQREAIAKELLTPSTFYHGPPESKKVLRHLKNGDVLLLNRQPTLHRPSIQAHKARVLPAEKTLRLHYANCKAYNADFDGDEMNAHFVQDEIARAEAYTIASTNFQYLVPKDGTPLAGLIQDHMVSGVMLTMRGRFFSRGDYQQLVYAALTDQYGPVKMLRPGMIKPVKLWSGKQVLSTVLLNLIPEGKPALNLHGKAKIAGKNWLAGQPRAWLAGGQALKDESMSESEVVVRSGELLCGVLDKGHYGPTPYGLVHCCYELYGGVVACKLLTSLAKLFTTFLQQHGFTLGPEDILVTPQADVKRKKNVDASRLCGDEAAAKAMGVDSPDDTKTLLQKLEKAHYNKDGRHMMELDLAMKQKTDEYQNNIA</sequence>
<dbReference type="SMART" id="SM00663">
    <property type="entry name" value="RPOLA_N"/>
    <property type="match status" value="1"/>
</dbReference>
<dbReference type="Gene3D" id="3.30.1490.180">
    <property type="entry name" value="RNA polymerase ii"/>
    <property type="match status" value="1"/>
</dbReference>
<evidence type="ECO:0000256" key="4">
    <source>
        <dbReference type="ARBA" id="ARBA00012418"/>
    </source>
</evidence>
<keyword evidence="12" id="KW-0804">Transcription</keyword>
<dbReference type="FunFam" id="3.30.1490.180:FF:000003">
    <property type="entry name" value="DNA-directed RNA polymerase subunit"/>
    <property type="match status" value="1"/>
</dbReference>
<organism evidence="20 21">
    <name type="scientific">Lingula anatina</name>
    <name type="common">Brachiopod</name>
    <name type="synonym">Lingula unguis</name>
    <dbReference type="NCBI Taxonomy" id="7574"/>
    <lineage>
        <taxon>Eukaryota</taxon>
        <taxon>Metazoa</taxon>
        <taxon>Spiralia</taxon>
        <taxon>Lophotrochozoa</taxon>
        <taxon>Brachiopoda</taxon>
        <taxon>Linguliformea</taxon>
        <taxon>Lingulata</taxon>
        <taxon>Lingulida</taxon>
        <taxon>Linguloidea</taxon>
        <taxon>Lingulidae</taxon>
        <taxon>Lingula</taxon>
    </lineage>
</organism>
<dbReference type="Gene3D" id="1.10.132.30">
    <property type="match status" value="1"/>
</dbReference>
<keyword evidence="9" id="KW-0479">Metal-binding</keyword>
<dbReference type="KEGG" id="lak:112041972"/>
<evidence type="ECO:0000256" key="14">
    <source>
        <dbReference type="ARBA" id="ARBA00048552"/>
    </source>
</evidence>
<dbReference type="InterPro" id="IPR038120">
    <property type="entry name" value="Rpb1_funnel_sf"/>
</dbReference>
<keyword evidence="7" id="KW-0808">Transferase</keyword>
<feature type="domain" description="RNA polymerase N-terminal" evidence="19">
    <location>
        <begin position="5"/>
        <end position="270"/>
    </location>
</feature>
<proteinExistence type="inferred from homology"/>
<gene>
    <name evidence="21" type="primary">LOC112041972</name>
</gene>
<dbReference type="InterPro" id="IPR042102">
    <property type="entry name" value="RNA_pol_Rpb1_3_sf"/>
</dbReference>
<evidence type="ECO:0000256" key="11">
    <source>
        <dbReference type="ARBA" id="ARBA00022842"/>
    </source>
</evidence>
<dbReference type="InterPro" id="IPR007066">
    <property type="entry name" value="RNA_pol_Rpb1_3"/>
</dbReference>
<keyword evidence="5" id="KW-0240">DNA-directed RNA polymerase</keyword>
<evidence type="ECO:0000256" key="5">
    <source>
        <dbReference type="ARBA" id="ARBA00022478"/>
    </source>
</evidence>
<evidence type="ECO:0000256" key="12">
    <source>
        <dbReference type="ARBA" id="ARBA00023163"/>
    </source>
</evidence>
<evidence type="ECO:0000256" key="3">
    <source>
        <dbReference type="ARBA" id="ARBA00011251"/>
    </source>
</evidence>
<evidence type="ECO:0000256" key="10">
    <source>
        <dbReference type="ARBA" id="ARBA00022833"/>
    </source>
</evidence>
<dbReference type="Pfam" id="PF04983">
    <property type="entry name" value="RNA_pol_Rpb1_3"/>
    <property type="match status" value="1"/>
</dbReference>
<dbReference type="GO" id="GO:0003899">
    <property type="term" value="F:DNA-directed RNA polymerase activity"/>
    <property type="evidence" value="ECO:0007669"/>
    <property type="project" value="UniProtKB-EC"/>
</dbReference>
<evidence type="ECO:0000256" key="6">
    <source>
        <dbReference type="ARBA" id="ARBA00022553"/>
    </source>
</evidence>
<keyword evidence="8" id="KW-0548">Nucleotidyltransferase</keyword>
<comment type="catalytic activity">
    <reaction evidence="14">
        <text>RNA(n) + a ribonucleoside 5'-triphosphate = RNA(n+1) + diphosphate</text>
        <dbReference type="Rhea" id="RHEA:21248"/>
        <dbReference type="Rhea" id="RHEA-COMP:14527"/>
        <dbReference type="Rhea" id="RHEA-COMP:17342"/>
        <dbReference type="ChEBI" id="CHEBI:33019"/>
        <dbReference type="ChEBI" id="CHEBI:61557"/>
        <dbReference type="ChEBI" id="CHEBI:140395"/>
        <dbReference type="EC" id="2.7.7.6"/>
    </reaction>
</comment>
<dbReference type="PANTHER" id="PTHR19376">
    <property type="entry name" value="DNA-DIRECTED RNA POLYMERASE"/>
    <property type="match status" value="1"/>
</dbReference>
<comment type="function">
    <text evidence="15">DNA-dependent RNA polymerase catalyzes the transcription of DNA into RNA using the four ribonucleoside triphosphates as substrates. Largest and catalytic core component of RNA polymerase I which synthesizes ribosomal RNA precursors. Forms the polymerase active center together with the second largest subunit. A single stranded DNA template strand of the promoter is positioned within the central active site cleft of Pol I. A bridging helix emanates from RPA1 and crosses the cleft near the catalytic site and is thought to promote translocation of Pol I by acting as a ratchet that moves the RNA-DNA hybrid through the active site by switching from straight to bent conformations at each step of nucleotide addition.</text>
</comment>
<comment type="subcellular location">
    <subcellularLocation>
        <location evidence="1">Nucleus</location>
        <location evidence="1">Nucleolus</location>
    </subcellularLocation>
</comment>
<dbReference type="Proteomes" id="UP000085678">
    <property type="component" value="Unplaced"/>
</dbReference>
<evidence type="ECO:0000259" key="19">
    <source>
        <dbReference type="SMART" id="SM00663"/>
    </source>
</evidence>
<evidence type="ECO:0000313" key="21">
    <source>
        <dbReference type="RefSeq" id="XP_023931575.1"/>
    </source>
</evidence>
<keyword evidence="10" id="KW-0862">Zinc</keyword>
<dbReference type="FunFam" id="2.40.40.20:FF:000019">
    <property type="entry name" value="DNA-directed RNA polymerase II subunit RPB1"/>
    <property type="match status" value="1"/>
</dbReference>
<dbReference type="AlphaFoldDB" id="A0A2R2MMZ6"/>
<dbReference type="GeneID" id="112041972"/>
<dbReference type="FunFam" id="1.10.274.100:FF:000012">
    <property type="entry name" value="DNA-directed RNA polymerase subunit"/>
    <property type="match status" value="1"/>
</dbReference>
<keyword evidence="6" id="KW-0597">Phosphoprotein</keyword>
<dbReference type="PANTHER" id="PTHR19376:SF11">
    <property type="entry name" value="DNA-DIRECTED RNA POLYMERASE I SUBUNIT RPA1"/>
    <property type="match status" value="1"/>
</dbReference>
<dbReference type="GO" id="GO:0046872">
    <property type="term" value="F:metal ion binding"/>
    <property type="evidence" value="ECO:0007669"/>
    <property type="project" value="UniProtKB-KW"/>
</dbReference>
<evidence type="ECO:0000256" key="13">
    <source>
        <dbReference type="ARBA" id="ARBA00023242"/>
    </source>
</evidence>
<dbReference type="InterPro" id="IPR000722">
    <property type="entry name" value="RNA_pol_asu"/>
</dbReference>
<dbReference type="InterPro" id="IPR006592">
    <property type="entry name" value="RNA_pol_N"/>
</dbReference>
<accession>A0A2R2MMZ6</accession>
<protein>
    <recommendedName>
        <fullName evidence="16">DNA-directed RNA polymerase I subunit RPA1</fullName>
        <ecNumber evidence="4">2.7.7.6</ecNumber>
    </recommendedName>
    <alternativeName>
        <fullName evidence="18">DNA-directed RNA polymerase I largest subunit</fullName>
    </alternativeName>
    <alternativeName>
        <fullName evidence="17">DNA-directed RNA polymerase I subunit rpa1</fullName>
    </alternativeName>
</protein>
<dbReference type="InParanoid" id="A0A2R2MMZ6"/>
<evidence type="ECO:0000256" key="15">
    <source>
        <dbReference type="ARBA" id="ARBA00053996"/>
    </source>
</evidence>
<dbReference type="Pfam" id="PF00623">
    <property type="entry name" value="RNA_pol_Rpb1_2"/>
    <property type="match status" value="1"/>
</dbReference>
<dbReference type="GO" id="GO:0005736">
    <property type="term" value="C:RNA polymerase I complex"/>
    <property type="evidence" value="ECO:0007669"/>
    <property type="project" value="TreeGrafter"/>
</dbReference>
<dbReference type="SUPFAM" id="SSF64484">
    <property type="entry name" value="beta and beta-prime subunits of DNA dependent RNA-polymerase"/>
    <property type="match status" value="1"/>
</dbReference>
<keyword evidence="11" id="KW-0460">Magnesium</keyword>
<dbReference type="Gene3D" id="2.40.40.20">
    <property type="match status" value="1"/>
</dbReference>
<comment type="subunit">
    <text evidence="3">Component of the RNA polymerase I (Pol I) complex consisting of at least 13 subunits.</text>
</comment>
<dbReference type="CDD" id="cd01435">
    <property type="entry name" value="RNAP_I_RPA1_N"/>
    <property type="match status" value="1"/>
</dbReference>
<feature type="non-terminal residue" evidence="21">
    <location>
        <position position="1"/>
    </location>
</feature>
<evidence type="ECO:0000256" key="16">
    <source>
        <dbReference type="ARBA" id="ARBA00074245"/>
    </source>
</evidence>
<evidence type="ECO:0000256" key="8">
    <source>
        <dbReference type="ARBA" id="ARBA00022695"/>
    </source>
</evidence>
<evidence type="ECO:0000256" key="18">
    <source>
        <dbReference type="ARBA" id="ARBA00078097"/>
    </source>
</evidence>
<evidence type="ECO:0000256" key="7">
    <source>
        <dbReference type="ARBA" id="ARBA00022679"/>
    </source>
</evidence>
<dbReference type="Gene3D" id="1.10.274.100">
    <property type="entry name" value="RNA polymerase Rpb1, domain 3"/>
    <property type="match status" value="1"/>
</dbReference>
<keyword evidence="13" id="KW-0539">Nucleus</keyword>